<evidence type="ECO:0000256" key="9">
    <source>
        <dbReference type="ARBA" id="ARBA00024910"/>
    </source>
</evidence>
<dbReference type="AlphaFoldDB" id="A0A3M2I2A5"/>
<dbReference type="GO" id="GO:0000921">
    <property type="term" value="P:septin ring assembly"/>
    <property type="evidence" value="ECO:0007669"/>
    <property type="project" value="TreeGrafter"/>
</dbReference>
<sequence length="100" mass="11383">MSDKPAAEPVNVRILDRDYTVGVLPDERESLQAAARLLDDRMRELRGGNRMAAFERIAVLAALNLAHELQLLRERNQARETRIQHALEGLEQRLNKLGLD</sequence>
<name>A0A3M2I2A5_9GAMM</name>
<evidence type="ECO:0000256" key="2">
    <source>
        <dbReference type="ARBA" id="ARBA00010074"/>
    </source>
</evidence>
<comment type="similarity">
    <text evidence="2">Belongs to the ZapA family. Type 1 subfamily.</text>
</comment>
<evidence type="ECO:0000256" key="5">
    <source>
        <dbReference type="ARBA" id="ARBA00022618"/>
    </source>
</evidence>
<keyword evidence="8" id="KW-0131">Cell cycle</keyword>
<dbReference type="GO" id="GO:0032153">
    <property type="term" value="C:cell division site"/>
    <property type="evidence" value="ECO:0007669"/>
    <property type="project" value="TreeGrafter"/>
</dbReference>
<dbReference type="InterPro" id="IPR036192">
    <property type="entry name" value="Cell_div_ZapA-like_sf"/>
</dbReference>
<dbReference type="PANTHER" id="PTHR34981">
    <property type="entry name" value="CELL DIVISION PROTEIN ZAPA"/>
    <property type="match status" value="1"/>
</dbReference>
<dbReference type="OrthoDB" id="5772359at2"/>
<evidence type="ECO:0000256" key="6">
    <source>
        <dbReference type="ARBA" id="ARBA00023054"/>
    </source>
</evidence>
<dbReference type="Proteomes" id="UP000275012">
    <property type="component" value="Unassembled WGS sequence"/>
</dbReference>
<dbReference type="GO" id="GO:0030428">
    <property type="term" value="C:cell septum"/>
    <property type="evidence" value="ECO:0007669"/>
    <property type="project" value="TreeGrafter"/>
</dbReference>
<reference evidence="12 13" key="1">
    <citation type="submission" date="2018-10" db="EMBL/GenBank/DDBJ databases">
        <title>Proposal of Lysobacter pythonis sp. nov. isolated from royal pythons (Python regius).</title>
        <authorList>
            <person name="Hans-Juergen B."/>
            <person name="Huptas C."/>
            <person name="Sandra B."/>
            <person name="Igor L."/>
            <person name="Joachim S."/>
            <person name="Siegfried S."/>
            <person name="Mareike W."/>
            <person name="Peter K."/>
        </authorList>
    </citation>
    <scope>NUCLEOTIDE SEQUENCE [LARGE SCALE GENOMIC DNA]</scope>
    <source>
        <strain evidence="12 13">4284/11</strain>
    </source>
</reference>
<evidence type="ECO:0000256" key="3">
    <source>
        <dbReference type="ARBA" id="ARBA00015195"/>
    </source>
</evidence>
<dbReference type="InterPro" id="IPR007838">
    <property type="entry name" value="Cell_div_ZapA-like"/>
</dbReference>
<gene>
    <name evidence="12" type="ORF">EBB59_05335</name>
</gene>
<accession>A0A3M2I2A5</accession>
<dbReference type="GO" id="GO:0005829">
    <property type="term" value="C:cytosol"/>
    <property type="evidence" value="ECO:0007669"/>
    <property type="project" value="TreeGrafter"/>
</dbReference>
<comment type="function">
    <text evidence="9">Activator of cell division through the inhibition of FtsZ GTPase activity, therefore promoting FtsZ assembly into bundles of protofilaments necessary for the formation of the division Z ring. It is recruited early at mid-cell but it is not essential for cell division.</text>
</comment>
<dbReference type="Gene3D" id="3.30.160.880">
    <property type="entry name" value="Cell division protein ZapA protomer, N-terminal domain"/>
    <property type="match status" value="1"/>
</dbReference>
<evidence type="ECO:0000256" key="11">
    <source>
        <dbReference type="ARBA" id="ARBA00033158"/>
    </source>
</evidence>
<organism evidence="12 13">
    <name type="scientific">Solilutibacter pythonis</name>
    <dbReference type="NCBI Taxonomy" id="2483112"/>
    <lineage>
        <taxon>Bacteria</taxon>
        <taxon>Pseudomonadati</taxon>
        <taxon>Pseudomonadota</taxon>
        <taxon>Gammaproteobacteria</taxon>
        <taxon>Lysobacterales</taxon>
        <taxon>Lysobacteraceae</taxon>
        <taxon>Solilutibacter</taxon>
    </lineage>
</organism>
<protein>
    <recommendedName>
        <fullName evidence="3">Cell division protein ZapA</fullName>
    </recommendedName>
    <alternativeName>
        <fullName evidence="11">Z ring-associated protein ZapA</fullName>
    </alternativeName>
</protein>
<dbReference type="PANTHER" id="PTHR34981:SF1">
    <property type="entry name" value="CELL DIVISION PROTEIN ZAPA"/>
    <property type="match status" value="1"/>
</dbReference>
<dbReference type="Pfam" id="PF05164">
    <property type="entry name" value="ZapA"/>
    <property type="match status" value="1"/>
</dbReference>
<evidence type="ECO:0000256" key="7">
    <source>
        <dbReference type="ARBA" id="ARBA00023210"/>
    </source>
</evidence>
<dbReference type="Gene3D" id="1.20.5.50">
    <property type="match status" value="1"/>
</dbReference>
<dbReference type="SUPFAM" id="SSF102829">
    <property type="entry name" value="Cell division protein ZapA-like"/>
    <property type="match status" value="1"/>
</dbReference>
<evidence type="ECO:0000256" key="8">
    <source>
        <dbReference type="ARBA" id="ARBA00023306"/>
    </source>
</evidence>
<evidence type="ECO:0000313" key="13">
    <source>
        <dbReference type="Proteomes" id="UP000275012"/>
    </source>
</evidence>
<evidence type="ECO:0000256" key="1">
    <source>
        <dbReference type="ARBA" id="ARBA00004496"/>
    </source>
</evidence>
<dbReference type="RefSeq" id="WP_122101116.1">
    <property type="nucleotide sequence ID" value="NZ_RFLY01000006.1"/>
</dbReference>
<comment type="subunit">
    <text evidence="10">Homodimer. Interacts with FtsZ.</text>
</comment>
<dbReference type="InterPro" id="IPR042233">
    <property type="entry name" value="Cell_div_ZapA_N"/>
</dbReference>
<evidence type="ECO:0000256" key="10">
    <source>
        <dbReference type="ARBA" id="ARBA00026068"/>
    </source>
</evidence>
<keyword evidence="13" id="KW-1185">Reference proteome</keyword>
<comment type="subcellular location">
    <subcellularLocation>
        <location evidence="1">Cytoplasm</location>
    </subcellularLocation>
</comment>
<evidence type="ECO:0000256" key="4">
    <source>
        <dbReference type="ARBA" id="ARBA00022490"/>
    </source>
</evidence>
<proteinExistence type="inferred from homology"/>
<dbReference type="GO" id="GO:0000917">
    <property type="term" value="P:division septum assembly"/>
    <property type="evidence" value="ECO:0007669"/>
    <property type="project" value="UniProtKB-KW"/>
</dbReference>
<keyword evidence="7" id="KW-0717">Septation</keyword>
<keyword evidence="4" id="KW-0963">Cytoplasm</keyword>
<dbReference type="EMBL" id="RFLY01000006">
    <property type="protein sequence ID" value="RMH93312.1"/>
    <property type="molecule type" value="Genomic_DNA"/>
</dbReference>
<dbReference type="GO" id="GO:0043093">
    <property type="term" value="P:FtsZ-dependent cytokinesis"/>
    <property type="evidence" value="ECO:0007669"/>
    <property type="project" value="TreeGrafter"/>
</dbReference>
<keyword evidence="5 12" id="KW-0132">Cell division</keyword>
<keyword evidence="6" id="KW-0175">Coiled coil</keyword>
<comment type="caution">
    <text evidence="12">The sequence shown here is derived from an EMBL/GenBank/DDBJ whole genome shotgun (WGS) entry which is preliminary data.</text>
</comment>
<evidence type="ECO:0000313" key="12">
    <source>
        <dbReference type="EMBL" id="RMH93312.1"/>
    </source>
</evidence>